<proteinExistence type="inferred from homology"/>
<dbReference type="SMART" id="SM00382">
    <property type="entry name" value="AAA"/>
    <property type="match status" value="1"/>
</dbReference>
<dbReference type="GO" id="GO:0048500">
    <property type="term" value="C:signal recognition particle"/>
    <property type="evidence" value="ECO:0007669"/>
    <property type="project" value="UniProtKB-UniRule"/>
</dbReference>
<evidence type="ECO:0000256" key="7">
    <source>
        <dbReference type="ARBA" id="ARBA00023274"/>
    </source>
</evidence>
<comment type="domain">
    <text evidence="9">Composed of three domains: the N-terminal N domain, which is responsible for interactions with the ribosome, the central G domain, which binds GTP, and the C-terminal M domain, which binds the RNA and the signal sequence of the RNC.</text>
</comment>
<dbReference type="SUPFAM" id="SSF47446">
    <property type="entry name" value="Signal peptide-binding domain"/>
    <property type="match status" value="1"/>
</dbReference>
<evidence type="ECO:0000256" key="1">
    <source>
        <dbReference type="ARBA" id="ARBA00005450"/>
    </source>
</evidence>
<keyword evidence="5 9" id="KW-0342">GTP-binding</keyword>
<dbReference type="InterPro" id="IPR004780">
    <property type="entry name" value="SRP"/>
</dbReference>
<dbReference type="InterPro" id="IPR003593">
    <property type="entry name" value="AAA+_ATPase"/>
</dbReference>
<dbReference type="GO" id="GO:0006614">
    <property type="term" value="P:SRP-dependent cotranslational protein targeting to membrane"/>
    <property type="evidence" value="ECO:0007669"/>
    <property type="project" value="InterPro"/>
</dbReference>
<gene>
    <name evidence="9 11" type="primary">ffh</name>
    <name evidence="11" type="ORF">H0A62_15170</name>
</gene>
<dbReference type="Gene3D" id="1.10.260.30">
    <property type="entry name" value="Signal recognition particle, SRP54 subunit, M-domain"/>
    <property type="match status" value="1"/>
</dbReference>
<evidence type="ECO:0000256" key="2">
    <source>
        <dbReference type="ARBA" id="ARBA00022741"/>
    </source>
</evidence>
<comment type="function">
    <text evidence="9">Involved in targeting and insertion of nascent membrane proteins into the cytoplasmic membrane. Binds to the hydrophobic signal sequence of the ribosome-nascent chain (RNC) as it emerges from the ribosomes. The SRP-RNC complex is then targeted to the cytoplasmic membrane where it interacts with the SRP receptor FtsY. Interaction with FtsY leads to the transfer of the RNC complex to the Sec translocase for insertion into the membrane, the hydrolysis of GTP by both Ffh and FtsY, and the dissociation of the SRP-FtsY complex into the individual components.</text>
</comment>
<dbReference type="InterPro" id="IPR013822">
    <property type="entry name" value="Signal_recog_particl_SRP54_hlx"/>
</dbReference>
<dbReference type="InterPro" id="IPR042101">
    <property type="entry name" value="SRP54_N_sf"/>
</dbReference>
<keyword evidence="4 9" id="KW-0694">RNA-binding</keyword>
<dbReference type="NCBIfam" id="TIGR00959">
    <property type="entry name" value="ffh"/>
    <property type="match status" value="1"/>
</dbReference>
<dbReference type="Pfam" id="PF02978">
    <property type="entry name" value="SRP_SPB"/>
    <property type="match status" value="1"/>
</dbReference>
<dbReference type="OrthoDB" id="9804720at2"/>
<evidence type="ECO:0000313" key="11">
    <source>
        <dbReference type="EMBL" id="NYT86943.1"/>
    </source>
</evidence>
<dbReference type="Pfam" id="PF00448">
    <property type="entry name" value="SRP54"/>
    <property type="match status" value="1"/>
</dbReference>
<dbReference type="InterPro" id="IPR036891">
    <property type="entry name" value="Signal_recog_part_SRP54_M_sf"/>
</dbReference>
<evidence type="ECO:0000256" key="6">
    <source>
        <dbReference type="ARBA" id="ARBA00023135"/>
    </source>
</evidence>
<protein>
    <recommendedName>
        <fullName evidence="9">Signal recognition particle protein</fullName>
        <ecNumber evidence="9">3.6.5.4</ecNumber>
    </recommendedName>
    <alternativeName>
        <fullName evidence="9">Fifty-four homolog</fullName>
    </alternativeName>
</protein>
<keyword evidence="12" id="KW-1185">Reference proteome</keyword>
<dbReference type="EMBL" id="JACCEV010000005">
    <property type="protein sequence ID" value="NYT86943.1"/>
    <property type="molecule type" value="Genomic_DNA"/>
</dbReference>
<organism evidence="11 12">
    <name type="scientific">Pollutimonas harenae</name>
    <dbReference type="NCBI Taxonomy" id="657015"/>
    <lineage>
        <taxon>Bacteria</taxon>
        <taxon>Pseudomonadati</taxon>
        <taxon>Pseudomonadota</taxon>
        <taxon>Betaproteobacteria</taxon>
        <taxon>Burkholderiales</taxon>
        <taxon>Alcaligenaceae</taxon>
        <taxon>Pollutimonas</taxon>
    </lineage>
</organism>
<dbReference type="CDD" id="cd18539">
    <property type="entry name" value="SRP_G"/>
    <property type="match status" value="1"/>
</dbReference>
<feature type="domain" description="SRP54-type proteins GTP-binding" evidence="10">
    <location>
        <begin position="282"/>
        <end position="295"/>
    </location>
</feature>
<accession>A0A853H924</accession>
<dbReference type="PANTHER" id="PTHR11564">
    <property type="entry name" value="SIGNAL RECOGNITION PARTICLE 54K PROTEIN SRP54"/>
    <property type="match status" value="1"/>
</dbReference>
<evidence type="ECO:0000256" key="8">
    <source>
        <dbReference type="ARBA" id="ARBA00048027"/>
    </source>
</evidence>
<dbReference type="HAMAP" id="MF_00306">
    <property type="entry name" value="SRP54"/>
    <property type="match status" value="1"/>
</dbReference>
<feature type="binding site" evidence="9">
    <location>
        <begin position="261"/>
        <end position="264"/>
    </location>
    <ligand>
        <name>GTP</name>
        <dbReference type="ChEBI" id="CHEBI:37565"/>
    </ligand>
</feature>
<evidence type="ECO:0000256" key="9">
    <source>
        <dbReference type="HAMAP-Rule" id="MF_00306"/>
    </source>
</evidence>
<name>A0A853H924_9BURK</name>
<dbReference type="Gene3D" id="1.20.120.140">
    <property type="entry name" value="Signal recognition particle SRP54, nucleotide-binding domain"/>
    <property type="match status" value="1"/>
</dbReference>
<dbReference type="RefSeq" id="WP_130040472.1">
    <property type="nucleotide sequence ID" value="NZ_JACCEV010000005.1"/>
</dbReference>
<keyword evidence="6 9" id="KW-0733">Signal recognition particle</keyword>
<evidence type="ECO:0000313" key="12">
    <source>
        <dbReference type="Proteomes" id="UP000554144"/>
    </source>
</evidence>
<dbReference type="GO" id="GO:0005525">
    <property type="term" value="F:GTP binding"/>
    <property type="evidence" value="ECO:0007669"/>
    <property type="project" value="UniProtKB-UniRule"/>
</dbReference>
<evidence type="ECO:0000256" key="5">
    <source>
        <dbReference type="ARBA" id="ARBA00023134"/>
    </source>
</evidence>
<keyword evidence="7 9" id="KW-0687">Ribonucleoprotein</keyword>
<evidence type="ECO:0000256" key="3">
    <source>
        <dbReference type="ARBA" id="ARBA00022801"/>
    </source>
</evidence>
<comment type="similarity">
    <text evidence="1 9">Belongs to the GTP-binding SRP family. SRP54 subfamily.</text>
</comment>
<dbReference type="PROSITE" id="PS00300">
    <property type="entry name" value="SRP54"/>
    <property type="match status" value="1"/>
</dbReference>
<dbReference type="EC" id="3.6.5.4" evidence="9"/>
<dbReference type="PANTHER" id="PTHR11564:SF5">
    <property type="entry name" value="SIGNAL RECOGNITION PARTICLE SUBUNIT SRP54"/>
    <property type="match status" value="1"/>
</dbReference>
<evidence type="ECO:0000256" key="4">
    <source>
        <dbReference type="ARBA" id="ARBA00022884"/>
    </source>
</evidence>
<comment type="catalytic activity">
    <reaction evidence="8 9">
        <text>GTP + H2O = GDP + phosphate + H(+)</text>
        <dbReference type="Rhea" id="RHEA:19669"/>
        <dbReference type="ChEBI" id="CHEBI:15377"/>
        <dbReference type="ChEBI" id="CHEBI:15378"/>
        <dbReference type="ChEBI" id="CHEBI:37565"/>
        <dbReference type="ChEBI" id="CHEBI:43474"/>
        <dbReference type="ChEBI" id="CHEBI:58189"/>
        <dbReference type="EC" id="3.6.5.4"/>
    </reaction>
</comment>
<feature type="binding site" evidence="9">
    <location>
        <begin position="203"/>
        <end position="207"/>
    </location>
    <ligand>
        <name>GTP</name>
        <dbReference type="ChEBI" id="CHEBI:37565"/>
    </ligand>
</feature>
<dbReference type="SUPFAM" id="SSF52540">
    <property type="entry name" value="P-loop containing nucleoside triphosphate hydrolases"/>
    <property type="match status" value="1"/>
</dbReference>
<reference evidence="11 12" key="1">
    <citation type="submission" date="2020-07" db="EMBL/GenBank/DDBJ databases">
        <title>Taxonomic revisions and descriptions of new bacterial species based on genomic comparisons in the high-G+C-content subgroup of the family Alcaligenaceae.</title>
        <authorList>
            <person name="Szabo A."/>
            <person name="Felfoldi T."/>
        </authorList>
    </citation>
    <scope>NUCLEOTIDE SEQUENCE [LARGE SCALE GENOMIC DNA]</scope>
    <source>
        <strain evidence="11 12">DSM 25667</strain>
    </source>
</reference>
<feature type="binding site" evidence="9">
    <location>
        <begin position="111"/>
        <end position="118"/>
    </location>
    <ligand>
        <name>GTP</name>
        <dbReference type="ChEBI" id="CHEBI:37565"/>
    </ligand>
</feature>
<dbReference type="SMART" id="SM00963">
    <property type="entry name" value="SRP54_N"/>
    <property type="match status" value="1"/>
</dbReference>
<dbReference type="Proteomes" id="UP000554144">
    <property type="component" value="Unassembled WGS sequence"/>
</dbReference>
<dbReference type="Pfam" id="PF02881">
    <property type="entry name" value="SRP54_N"/>
    <property type="match status" value="1"/>
</dbReference>
<comment type="subunit">
    <text evidence="9">Part of the signal recognition particle protein translocation system, which is composed of SRP and FtsY. SRP is a ribonucleoprotein composed of Ffh and a 4.5S RNA molecule.</text>
</comment>
<keyword evidence="9" id="KW-0963">Cytoplasm</keyword>
<dbReference type="Gene3D" id="3.40.50.300">
    <property type="entry name" value="P-loop containing nucleotide triphosphate hydrolases"/>
    <property type="match status" value="1"/>
</dbReference>
<comment type="subcellular location">
    <subcellularLocation>
        <location evidence="9">Cytoplasm</location>
    </subcellularLocation>
    <text evidence="9">The SRP-RNC complex is targeted to the cytoplasmic membrane.</text>
</comment>
<keyword evidence="3 9" id="KW-0378">Hydrolase</keyword>
<dbReference type="AlphaFoldDB" id="A0A853H924"/>
<dbReference type="GO" id="GO:0008312">
    <property type="term" value="F:7S RNA binding"/>
    <property type="evidence" value="ECO:0007669"/>
    <property type="project" value="InterPro"/>
</dbReference>
<dbReference type="GO" id="GO:0003924">
    <property type="term" value="F:GTPase activity"/>
    <property type="evidence" value="ECO:0007669"/>
    <property type="project" value="UniProtKB-UniRule"/>
</dbReference>
<evidence type="ECO:0000259" key="10">
    <source>
        <dbReference type="PROSITE" id="PS00300"/>
    </source>
</evidence>
<dbReference type="InterPro" id="IPR022941">
    <property type="entry name" value="SRP54"/>
</dbReference>
<dbReference type="SMART" id="SM00962">
    <property type="entry name" value="SRP54"/>
    <property type="match status" value="1"/>
</dbReference>
<comment type="caution">
    <text evidence="11">The sequence shown here is derived from an EMBL/GenBank/DDBJ whole genome shotgun (WGS) entry which is preliminary data.</text>
</comment>
<keyword evidence="2 9" id="KW-0547">Nucleotide-binding</keyword>
<sequence>MLDNLTQRLSRVVKTMRGEARLTEANTQDMLREVRMALLEADVALPVVRDFVARVKERAVGQDVVSSLNPGQALVGVVHKELTALMGGDLGADASELSLASQPPAVILMAGLQGAGKTTSTGKLAKWLSEGGHLQGGRKTGKKKVLVVSADVYRPAAIEQLKTVAAQVKVDFLPTNTSQKPEDIGRQALDHAKRHHYDVLIVDTAGRLGIDENMMREIRALHDLLTPVETLFVVDAMQGQDAVNVAQAFSQALPLTGVVLTKMDGDARGGAALSVRHVTGKPLKFVGLSEKMDGLEPFHPERMAQRILGMGDIVSLVEQAQKNIDVAEAEKLAAKIKSGNRFDLNDFRDQLQQVKKMGDMGSLLEKLPAQFAQAAGQMQSAQAEKQLRRSEGILNSMTPAERSKPELLKASRKRRIAAGAGVPVQEVNRLLSQYDQMQGMMKQMKKGGMAKMMRAMGGLKGLGKGGGGFGGFR</sequence>
<dbReference type="InterPro" id="IPR004125">
    <property type="entry name" value="Signal_recog_particle_SRP54_M"/>
</dbReference>
<dbReference type="InterPro" id="IPR000897">
    <property type="entry name" value="SRP54_GTPase_dom"/>
</dbReference>
<dbReference type="InterPro" id="IPR027417">
    <property type="entry name" value="P-loop_NTPase"/>
</dbReference>